<evidence type="ECO:0000313" key="2">
    <source>
        <dbReference type="Proteomes" id="UP000217790"/>
    </source>
</evidence>
<dbReference type="STRING" id="47427.A0A2H3CD63"/>
<dbReference type="AlphaFoldDB" id="A0A2H3CD63"/>
<accession>A0A2H3CD63</accession>
<gene>
    <name evidence="1" type="ORF">ARMGADRAFT_1040522</name>
</gene>
<dbReference type="Proteomes" id="UP000217790">
    <property type="component" value="Unassembled WGS sequence"/>
</dbReference>
<dbReference type="InParanoid" id="A0A2H3CD63"/>
<reference evidence="2" key="1">
    <citation type="journal article" date="2017" name="Nat. Ecol. Evol.">
        <title>Genome expansion and lineage-specific genetic innovations in the forest pathogenic fungi Armillaria.</title>
        <authorList>
            <person name="Sipos G."/>
            <person name="Prasanna A.N."/>
            <person name="Walter M.C."/>
            <person name="O'Connor E."/>
            <person name="Balint B."/>
            <person name="Krizsan K."/>
            <person name="Kiss B."/>
            <person name="Hess J."/>
            <person name="Varga T."/>
            <person name="Slot J."/>
            <person name="Riley R."/>
            <person name="Boka B."/>
            <person name="Rigling D."/>
            <person name="Barry K."/>
            <person name="Lee J."/>
            <person name="Mihaltcheva S."/>
            <person name="LaButti K."/>
            <person name="Lipzen A."/>
            <person name="Waldron R."/>
            <person name="Moloney N.M."/>
            <person name="Sperisen C."/>
            <person name="Kredics L."/>
            <person name="Vagvoelgyi C."/>
            <person name="Patrignani A."/>
            <person name="Fitzpatrick D."/>
            <person name="Nagy I."/>
            <person name="Doyle S."/>
            <person name="Anderson J.B."/>
            <person name="Grigoriev I.V."/>
            <person name="Gueldener U."/>
            <person name="Muensterkoetter M."/>
            <person name="Nagy L.G."/>
        </authorList>
    </citation>
    <scope>NUCLEOTIDE SEQUENCE [LARGE SCALE GENOMIC DNA]</scope>
    <source>
        <strain evidence="2">Ar21-2</strain>
    </source>
</reference>
<protein>
    <submittedName>
        <fullName evidence="1">Uncharacterized protein</fullName>
    </submittedName>
</protein>
<organism evidence="1 2">
    <name type="scientific">Armillaria gallica</name>
    <name type="common">Bulbous honey fungus</name>
    <name type="synonym">Armillaria bulbosa</name>
    <dbReference type="NCBI Taxonomy" id="47427"/>
    <lineage>
        <taxon>Eukaryota</taxon>
        <taxon>Fungi</taxon>
        <taxon>Dikarya</taxon>
        <taxon>Basidiomycota</taxon>
        <taxon>Agaricomycotina</taxon>
        <taxon>Agaricomycetes</taxon>
        <taxon>Agaricomycetidae</taxon>
        <taxon>Agaricales</taxon>
        <taxon>Marasmiineae</taxon>
        <taxon>Physalacriaceae</taxon>
        <taxon>Armillaria</taxon>
    </lineage>
</organism>
<dbReference type="EMBL" id="KZ293759">
    <property type="protein sequence ID" value="PBK79800.1"/>
    <property type="molecule type" value="Genomic_DNA"/>
</dbReference>
<name>A0A2H3CD63_ARMGA</name>
<evidence type="ECO:0000313" key="1">
    <source>
        <dbReference type="EMBL" id="PBK79800.1"/>
    </source>
</evidence>
<keyword evidence="2" id="KW-1185">Reference proteome</keyword>
<proteinExistence type="predicted"/>
<sequence>MAIYQYPFMRVSGASFVPHQVERALLWSALDLLQPFECCKFEWDVKLFTHAPTSIVPQTSKTQDNNKENKPVKCNNIGSLKTPQACTNVNSSARKVTPMKLPGKRKGRTLEDGLMDVVVSNIGVLRASQSTGFDKAVARCPYDSIMFIFANVWK</sequence>